<organism evidence="2 3">
    <name type="scientific">Prunus persica</name>
    <name type="common">Peach</name>
    <name type="synonym">Amygdalus persica</name>
    <dbReference type="NCBI Taxonomy" id="3760"/>
    <lineage>
        <taxon>Eukaryota</taxon>
        <taxon>Viridiplantae</taxon>
        <taxon>Streptophyta</taxon>
        <taxon>Embryophyta</taxon>
        <taxon>Tracheophyta</taxon>
        <taxon>Spermatophyta</taxon>
        <taxon>Magnoliopsida</taxon>
        <taxon>eudicotyledons</taxon>
        <taxon>Gunneridae</taxon>
        <taxon>Pentapetalae</taxon>
        <taxon>rosids</taxon>
        <taxon>fabids</taxon>
        <taxon>Rosales</taxon>
        <taxon>Rosaceae</taxon>
        <taxon>Amygdaloideae</taxon>
        <taxon>Amygdaleae</taxon>
        <taxon>Prunus</taxon>
    </lineage>
</organism>
<dbReference type="EMBL" id="CM007653">
    <property type="protein sequence ID" value="ONI16026.1"/>
    <property type="molecule type" value="Genomic_DNA"/>
</dbReference>
<evidence type="ECO:0000313" key="2">
    <source>
        <dbReference type="EMBL" id="ONI16026.1"/>
    </source>
</evidence>
<dbReference type="HOGENOM" id="CLU_2578386_0_0_1"/>
<sequence>MWVIIGKYKFIGYALHFQLILSSQTSTTTQVNTQQAQNSETRIVEKQNKSNFRKSKTYVKHRSKTHVSKTSYTLNSHTKLH</sequence>
<evidence type="ECO:0000256" key="1">
    <source>
        <dbReference type="SAM" id="MobiDB-lite"/>
    </source>
</evidence>
<feature type="compositionally biased region" description="Basic residues" evidence="1">
    <location>
        <begin position="51"/>
        <end position="67"/>
    </location>
</feature>
<dbReference type="AlphaFoldDB" id="M5WRV0"/>
<accession>M5WRV0</accession>
<keyword evidence="3" id="KW-1185">Reference proteome</keyword>
<feature type="compositionally biased region" description="Polar residues" evidence="1">
    <location>
        <begin position="68"/>
        <end position="81"/>
    </location>
</feature>
<dbReference type="Proteomes" id="UP000006882">
    <property type="component" value="Chromosome G3"/>
</dbReference>
<name>M5WRV0_PRUPE</name>
<reference evidence="2 3" key="1">
    <citation type="journal article" date="2013" name="Nat. Genet.">
        <title>The high-quality draft genome of peach (Prunus persica) identifies unique patterns of genetic diversity, domestication and genome evolution.</title>
        <authorList>
            <consortium name="International Peach Genome Initiative"/>
            <person name="Verde I."/>
            <person name="Abbott A.G."/>
            <person name="Scalabrin S."/>
            <person name="Jung S."/>
            <person name="Shu S."/>
            <person name="Marroni F."/>
            <person name="Zhebentyayeva T."/>
            <person name="Dettori M.T."/>
            <person name="Grimwood J."/>
            <person name="Cattonaro F."/>
            <person name="Zuccolo A."/>
            <person name="Rossini L."/>
            <person name="Jenkins J."/>
            <person name="Vendramin E."/>
            <person name="Meisel L.A."/>
            <person name="Decroocq V."/>
            <person name="Sosinski B."/>
            <person name="Prochnik S."/>
            <person name="Mitros T."/>
            <person name="Policriti A."/>
            <person name="Cipriani G."/>
            <person name="Dondini L."/>
            <person name="Ficklin S."/>
            <person name="Goodstein D.M."/>
            <person name="Xuan P."/>
            <person name="Del Fabbro C."/>
            <person name="Aramini V."/>
            <person name="Copetti D."/>
            <person name="Gonzalez S."/>
            <person name="Horner D.S."/>
            <person name="Falchi R."/>
            <person name="Lucas S."/>
            <person name="Mica E."/>
            <person name="Maldonado J."/>
            <person name="Lazzari B."/>
            <person name="Bielenberg D."/>
            <person name="Pirona R."/>
            <person name="Miculan M."/>
            <person name="Barakat A."/>
            <person name="Testolin R."/>
            <person name="Stella A."/>
            <person name="Tartarini S."/>
            <person name="Tonutti P."/>
            <person name="Arus P."/>
            <person name="Orellana A."/>
            <person name="Wells C."/>
            <person name="Main D."/>
            <person name="Vizzotto G."/>
            <person name="Silva H."/>
            <person name="Salamini F."/>
            <person name="Schmutz J."/>
            <person name="Morgante M."/>
            <person name="Rokhsar D.S."/>
        </authorList>
    </citation>
    <scope>NUCLEOTIDE SEQUENCE [LARGE SCALE GENOMIC DNA]</scope>
    <source>
        <strain evidence="3">cv. Nemared</strain>
    </source>
</reference>
<feature type="region of interest" description="Disordered" evidence="1">
    <location>
        <begin position="33"/>
        <end position="81"/>
    </location>
</feature>
<gene>
    <name evidence="2" type="ORF">PRUPE_3G074500</name>
</gene>
<proteinExistence type="predicted"/>
<dbReference type="Gramene" id="ONI16026">
    <property type="protein sequence ID" value="ONI16026"/>
    <property type="gene ID" value="PRUPE_3G074500"/>
</dbReference>
<evidence type="ECO:0000313" key="3">
    <source>
        <dbReference type="Proteomes" id="UP000006882"/>
    </source>
</evidence>
<protein>
    <submittedName>
        <fullName evidence="2">Uncharacterized protein</fullName>
    </submittedName>
</protein>